<gene>
    <name evidence="2" type="ORF">Deia_00815</name>
</gene>
<organism evidence="2 3">
    <name type="scientific">Candidatus Deianiraea vastatrix</name>
    <dbReference type="NCBI Taxonomy" id="2163644"/>
    <lineage>
        <taxon>Bacteria</taxon>
        <taxon>Pseudomonadati</taxon>
        <taxon>Pseudomonadota</taxon>
        <taxon>Alphaproteobacteria</taxon>
        <taxon>Rickettsiales</taxon>
        <taxon>Candidatus Deianiraeaceae</taxon>
        <taxon>Candidatus Deianiraea</taxon>
    </lineage>
</organism>
<dbReference type="GO" id="GO:0015562">
    <property type="term" value="F:efflux transmembrane transporter activity"/>
    <property type="evidence" value="ECO:0007669"/>
    <property type="project" value="TreeGrafter"/>
</dbReference>
<accession>A0A5B8XEB0</accession>
<reference evidence="2 3" key="1">
    <citation type="journal article" date="2019" name="ISME J.">
        <title>Deianiraea, an extracellular bacterium associated with the ciliate Paramecium, suggests an alternative scenario for the evolution of Rickettsiales.</title>
        <authorList>
            <person name="Castelli M."/>
            <person name="Sabaneyeva E."/>
            <person name="Lanzoni O."/>
            <person name="Lebedeva N."/>
            <person name="Floriano A.M."/>
            <person name="Gaiarsa S."/>
            <person name="Benken K."/>
            <person name="Modeo L."/>
            <person name="Bandi C."/>
            <person name="Potekhin A."/>
            <person name="Sassera D."/>
            <person name="Petroni G."/>
        </authorList>
    </citation>
    <scope>NUCLEOTIDE SEQUENCE [LARGE SCALE GENOMIC DNA]</scope>
    <source>
        <strain evidence="2">CyL4-1</strain>
    </source>
</reference>
<dbReference type="Pfam" id="PF25967">
    <property type="entry name" value="RND-MFP_C"/>
    <property type="match status" value="1"/>
</dbReference>
<sequence length="332" mass="36750">MKNFLLFVFFALLVAVFGYRTVEFYSRGSMSSFFGQEVVYSAKNVSHINKSEEFLVQARIEAGANLDILSESSGKINNILIKKYEYVKKDQKLAEVNEIIGDIESDAEKVNIPDIVTDIDSAYAKKIGKKKKNKRDFKDMTRRYIISPCNGYIKDIVQENGAMLNFGITGGTKFASIACTDKLFASGSISTKNAKNIKKGMSVEIKSETAKAKSEISSISKIVGESGSVAFRVRLSSKDLENFFIDEVVDIKIIGKSEKLYSVPLSALVVDKSGDSFVWTIDKESNAKKVKVSVKHSDLDNVYVLGLKDGDLIITKGVNLVISDSKIKYEIS</sequence>
<evidence type="ECO:0000259" key="1">
    <source>
        <dbReference type="Pfam" id="PF25967"/>
    </source>
</evidence>
<dbReference type="GO" id="GO:1990281">
    <property type="term" value="C:efflux pump complex"/>
    <property type="evidence" value="ECO:0007669"/>
    <property type="project" value="TreeGrafter"/>
</dbReference>
<evidence type="ECO:0000313" key="3">
    <source>
        <dbReference type="Proteomes" id="UP000321934"/>
    </source>
</evidence>
<evidence type="ECO:0000313" key="2">
    <source>
        <dbReference type="EMBL" id="QED23603.1"/>
    </source>
</evidence>
<dbReference type="EMBL" id="CP029077">
    <property type="protein sequence ID" value="QED23603.1"/>
    <property type="molecule type" value="Genomic_DNA"/>
</dbReference>
<keyword evidence="3" id="KW-1185">Reference proteome</keyword>
<dbReference type="InterPro" id="IPR058627">
    <property type="entry name" value="MdtA-like_C"/>
</dbReference>
<feature type="domain" description="Multidrug resistance protein MdtA-like C-terminal permuted SH3" evidence="1">
    <location>
        <begin position="263"/>
        <end position="318"/>
    </location>
</feature>
<dbReference type="PANTHER" id="PTHR30469">
    <property type="entry name" value="MULTIDRUG RESISTANCE PROTEIN MDTA"/>
    <property type="match status" value="1"/>
</dbReference>
<name>A0A5B8XEB0_9RICK</name>
<dbReference type="Proteomes" id="UP000321934">
    <property type="component" value="Chromosome"/>
</dbReference>
<protein>
    <submittedName>
        <fullName evidence="2">RND type multidrug efflux system, MdtA-like membran fusion protein</fullName>
    </submittedName>
</protein>
<dbReference type="AlphaFoldDB" id="A0A5B8XEB0"/>
<proteinExistence type="predicted"/>
<dbReference type="Gene3D" id="2.40.420.20">
    <property type="match status" value="1"/>
</dbReference>